<feature type="domain" description="Alpha-2-macroglobulin bait region" evidence="8">
    <location>
        <begin position="463"/>
        <end position="599"/>
    </location>
</feature>
<dbReference type="GO" id="GO:0004867">
    <property type="term" value="F:serine-type endopeptidase inhibitor activity"/>
    <property type="evidence" value="ECO:0007669"/>
    <property type="project" value="UniProtKB-KW"/>
</dbReference>
<proteinExistence type="evidence at transcript level"/>
<evidence type="ECO:0000256" key="6">
    <source>
        <dbReference type="ARBA" id="ARBA00023157"/>
    </source>
</evidence>
<dbReference type="SMART" id="SM01419">
    <property type="entry name" value="Thiol-ester_cl"/>
    <property type="match status" value="1"/>
</dbReference>
<dbReference type="InterPro" id="IPR013783">
    <property type="entry name" value="Ig-like_fold"/>
</dbReference>
<dbReference type="InterPro" id="IPR014756">
    <property type="entry name" value="Ig_E-set"/>
</dbReference>
<evidence type="ECO:0000313" key="11">
    <source>
        <dbReference type="EMBL" id="ADE45333.1"/>
    </source>
</evidence>
<feature type="signal peptide" evidence="7">
    <location>
        <begin position="1"/>
        <end position="21"/>
    </location>
</feature>
<keyword evidence="5" id="KW-0882">Thioester bond</keyword>
<dbReference type="InterPro" id="IPR011626">
    <property type="entry name" value="Alpha-macroglobulin_TED"/>
</dbReference>
<dbReference type="GO" id="GO:0005615">
    <property type="term" value="C:extracellular space"/>
    <property type="evidence" value="ECO:0007669"/>
    <property type="project" value="InterPro"/>
</dbReference>
<protein>
    <submittedName>
        <fullName evidence="11">Thioester-containing protein 1.5</fullName>
    </submittedName>
</protein>
<dbReference type="Pfam" id="PF07703">
    <property type="entry name" value="A2M_BRD"/>
    <property type="match status" value="1"/>
</dbReference>
<dbReference type="InterPro" id="IPR050473">
    <property type="entry name" value="A2M/Complement_sys"/>
</dbReference>
<feature type="chain" id="PRO_5003105478" evidence="7">
    <location>
        <begin position="22"/>
        <end position="1446"/>
    </location>
</feature>
<dbReference type="InterPro" id="IPR009048">
    <property type="entry name" value="A-macroglobulin_rcpt-bd"/>
</dbReference>
<dbReference type="SUPFAM" id="SSF81296">
    <property type="entry name" value="E set domains"/>
    <property type="match status" value="1"/>
</dbReference>
<evidence type="ECO:0000256" key="5">
    <source>
        <dbReference type="ARBA" id="ARBA00022966"/>
    </source>
</evidence>
<feature type="domain" description="Alpha-macroglobulin receptor-binding" evidence="10">
    <location>
        <begin position="1343"/>
        <end position="1427"/>
    </location>
</feature>
<dbReference type="Pfam" id="PF01835">
    <property type="entry name" value="MG2"/>
    <property type="match status" value="1"/>
</dbReference>
<evidence type="ECO:0000259" key="9">
    <source>
        <dbReference type="SMART" id="SM01360"/>
    </source>
</evidence>
<sequence>MRMKLNLILFVFYLVFQECQGGKYFISAPRNVVPGTAYDISVDILKQDIGNVTVEAILQDYSFSIPEGPKSLLTANGTFSPGVRGTLSMPIDFNLHCSYCRILLKGYNPLQFEQDIFIQISSDILSILIQTDKAIYKPKERVNFRILAVYYNLQLYTGTFHYEILDPYDNKINVLSGVSGTFGVVEGFFDLSDQPSFGTWKINVRTETVSGAESQFFEVAEYDLPRFQVDVGLPPFALLSDTTLSGSVEAKYTFGQPVYGLVLLQIGENVDTIDKCNVNRKVTEISFEIKGKGNFSVPLEDIRRSVHLNEKKKIKITAFVIEASTGIKLNGSSVITYYGNRYQIKFLEMTPAVFKPGLQYTAYVQVTTPDGLPPTESNLSLSVYTSVTYQMTVPDQELYSPSSFSGSYPLPGQNMSLPANGILSIDIDIPLNATSIDIKVSLNKQTTAEKRISKSYSMSNNYLQLSLLSKLVKAESDVLIKITSTEAIDSLAYEIRSRSDHVKSGVLELNGQREFNATFKVGPSWAPIAQLLMYYIRRDSNEIVTDSLAFNVEGMFENKVNVAFKENETDINKNVSLELSADSDSQIYVLAVDQSVLLLKTGNDLTPNKVKDSFISKFHKGEVPTDSNFALSYSGSSINEVFSNMGLVIATDLNIFAPFRPIALGRFPSSGFDRQGMMGAPMAMSFRDDNAMESASFEMDVATSTKPVERVRSFFPESWLWTSVKSINGHATLTTTVPDTITSWIVSAFATNSDTGLGVAPTTSKLRVFRPFFVSLTYPRSVTRNEQFIVQATVFNYLPVDLMVTVSLKENPFLTPITPGPGNQASNIQVRANEQGIVYFSLSALTVGSLDTEVSARSNMAADAIVRQILIKHEGAPVVYNNPILINLSNNQSTFEKNIAFTLPDSLVPESQRIRVKVTGDLIGSTVQSLTSLLTLPTGCGEQSLVKFTPNIHIGRYLKATNQLSEELNKKIIDLLNDGYQRQLTYKRYDNGFSAFGNYDISSSTWLTALVVTSFAEAQEFIFVDKEIILKASMLLIDRQNIDGSFNEFGKVLDRNTQGTTTAGPALTAFVLVALLKAKELADVQDCKNNNKCRYYLLGNATLNATRNLERLMLADSIDDQFSLAVASYALAEAKSQLAQSTFEKLLTFVKQEGGLEYWSANSTVNNEELNRFINWRPPRLQARPIDILITSYAILTYSSLGRLDEALPSVRWLTLQKNAQGGFVSTQDTVVGLQALSFYGSKSFRPDTNITIYVSDMNTHLTMNVNSENALSLQIQEIQSNSQDFSITASGSGLALLDIEYSFNVLKELSKPVFDANTVLLDDKLDSFNIMVCTKFLMKHDTGMVVQELSIPSGFVPDLSTLGQVAGVKRSERKGSIVAIYFDKISGSSLCYSIVMTREAKVAKSQKSYVRTYDYYEPANQATVFYQPRTLRDSTVCDVCLNCCP</sequence>
<evidence type="ECO:0000256" key="1">
    <source>
        <dbReference type="ARBA" id="ARBA00010952"/>
    </source>
</evidence>
<dbReference type="SMART" id="SM01360">
    <property type="entry name" value="A2M"/>
    <property type="match status" value="1"/>
</dbReference>
<comment type="similarity">
    <text evidence="1">Belongs to the protease inhibitor I39 (alpha-2-macroglobulin) family.</text>
</comment>
<keyword evidence="3 7" id="KW-0732">Signal</keyword>
<dbReference type="VEuPathDB" id="VectorBase:BGLB021854"/>
<dbReference type="SMART" id="SM01359">
    <property type="entry name" value="A2M_N_2"/>
    <property type="match status" value="1"/>
</dbReference>
<gene>
    <name evidence="11" type="primary">TEP1</name>
</gene>
<dbReference type="Gene3D" id="2.60.120.1540">
    <property type="match status" value="1"/>
</dbReference>
<dbReference type="Pfam" id="PF07678">
    <property type="entry name" value="TED_complement"/>
    <property type="match status" value="1"/>
</dbReference>
<dbReference type="InterPro" id="IPR011625">
    <property type="entry name" value="A2M_N_BRD"/>
</dbReference>
<name>D7QYI1_BIOGL</name>
<dbReference type="Gene3D" id="2.60.40.1930">
    <property type="match status" value="2"/>
</dbReference>
<evidence type="ECO:0000256" key="2">
    <source>
        <dbReference type="ARBA" id="ARBA00022690"/>
    </source>
</evidence>
<dbReference type="SMART" id="SM01361">
    <property type="entry name" value="A2M_recep"/>
    <property type="match status" value="1"/>
</dbReference>
<dbReference type="SUPFAM" id="SSF48239">
    <property type="entry name" value="Terpenoid cyclases/Protein prenyltransferases"/>
    <property type="match status" value="1"/>
</dbReference>
<accession>D7QYI1</accession>
<dbReference type="Gene3D" id="1.50.10.20">
    <property type="match status" value="1"/>
</dbReference>
<dbReference type="PROSITE" id="PS00477">
    <property type="entry name" value="ALPHA_2_MACROGLOBULIN"/>
    <property type="match status" value="1"/>
</dbReference>
<dbReference type="PANTHER" id="PTHR11412">
    <property type="entry name" value="MACROGLOBULIN / COMPLEMENT"/>
    <property type="match status" value="1"/>
</dbReference>
<dbReference type="Gene3D" id="2.60.40.690">
    <property type="entry name" value="Alpha-macroglobulin, receptor-binding domain"/>
    <property type="match status" value="1"/>
</dbReference>
<dbReference type="InterPro" id="IPR019742">
    <property type="entry name" value="MacrogloblnA2_CS"/>
</dbReference>
<dbReference type="SUPFAM" id="SSF49410">
    <property type="entry name" value="Alpha-macroglobulin receptor domain"/>
    <property type="match status" value="1"/>
</dbReference>
<evidence type="ECO:0000259" key="10">
    <source>
        <dbReference type="SMART" id="SM01361"/>
    </source>
</evidence>
<organism evidence="11">
    <name type="scientific">Biomphalaria glabrata</name>
    <name type="common">Bloodfluke planorb</name>
    <name type="synonym">Freshwater snail</name>
    <dbReference type="NCBI Taxonomy" id="6526"/>
    <lineage>
        <taxon>Eukaryota</taxon>
        <taxon>Metazoa</taxon>
        <taxon>Spiralia</taxon>
        <taxon>Lophotrochozoa</taxon>
        <taxon>Mollusca</taxon>
        <taxon>Gastropoda</taxon>
        <taxon>Heterobranchia</taxon>
        <taxon>Euthyneura</taxon>
        <taxon>Panpulmonata</taxon>
        <taxon>Hygrophila</taxon>
        <taxon>Lymnaeoidea</taxon>
        <taxon>Planorbidae</taxon>
        <taxon>Biomphalaria</taxon>
    </lineage>
</organism>
<dbReference type="InterPro" id="IPR008930">
    <property type="entry name" value="Terpenoid_cyclase/PrenylTrfase"/>
</dbReference>
<dbReference type="InterPro" id="IPR001599">
    <property type="entry name" value="Macroglobln_a2"/>
</dbReference>
<feature type="domain" description="Alpha-2-macroglobulin" evidence="9">
    <location>
        <begin position="718"/>
        <end position="808"/>
    </location>
</feature>
<dbReference type="Pfam" id="PF00207">
    <property type="entry name" value="A2M"/>
    <property type="match status" value="1"/>
</dbReference>
<dbReference type="InterPro" id="IPR047565">
    <property type="entry name" value="Alpha-macroglob_thiol-ester_cl"/>
</dbReference>
<dbReference type="PANTHER" id="PTHR11412:SF136">
    <property type="entry name" value="CD109 ANTIGEN"/>
    <property type="match status" value="1"/>
</dbReference>
<keyword evidence="4" id="KW-0722">Serine protease inhibitor</keyword>
<dbReference type="Gene3D" id="2.60.40.1940">
    <property type="match status" value="1"/>
</dbReference>
<keyword evidence="6" id="KW-1015">Disulfide bond</keyword>
<dbReference type="EMBL" id="HM003908">
    <property type="protein sequence ID" value="ADE45333.1"/>
    <property type="molecule type" value="mRNA"/>
</dbReference>
<dbReference type="InterPro" id="IPR041555">
    <property type="entry name" value="MG3"/>
</dbReference>
<dbReference type="VEuPathDB" id="VectorBase:BGLAX_051042"/>
<keyword evidence="2" id="KW-0646">Protease inhibitor</keyword>
<dbReference type="InterPro" id="IPR036595">
    <property type="entry name" value="A-macroglobulin_rcpt-bd_sf"/>
</dbReference>
<evidence type="ECO:0000256" key="7">
    <source>
        <dbReference type="SAM" id="SignalP"/>
    </source>
</evidence>
<evidence type="ECO:0000256" key="3">
    <source>
        <dbReference type="ARBA" id="ARBA00022729"/>
    </source>
</evidence>
<dbReference type="Gene3D" id="2.20.130.20">
    <property type="match status" value="1"/>
</dbReference>
<reference evidence="11" key="1">
    <citation type="journal article" date="2010" name="PLoS Negl. Trop. Dis.">
        <title>A large repertoire of parasite epitopes matched by a large repertoire of host immune receptors in an invertebrate host/parasite model.</title>
        <authorList>
            <person name="Mone Y."/>
            <person name="Gourbal B."/>
            <person name="Duval D."/>
            <person name="Du Pasquier L."/>
            <person name="Kieffer-Jaquinod S."/>
            <person name="Mitta G."/>
        </authorList>
    </citation>
    <scope>NUCLEOTIDE SEQUENCE</scope>
    <source>
        <strain evidence="11">Brazil</strain>
    </source>
</reference>
<dbReference type="Pfam" id="PF17791">
    <property type="entry name" value="MG3"/>
    <property type="match status" value="1"/>
</dbReference>
<evidence type="ECO:0000259" key="8">
    <source>
        <dbReference type="SMART" id="SM01359"/>
    </source>
</evidence>
<evidence type="ECO:0000256" key="4">
    <source>
        <dbReference type="ARBA" id="ARBA00022900"/>
    </source>
</evidence>
<dbReference type="Pfam" id="PF07677">
    <property type="entry name" value="A2M_recep"/>
    <property type="match status" value="1"/>
</dbReference>
<dbReference type="Gene3D" id="2.60.40.10">
    <property type="entry name" value="Immunoglobulins"/>
    <property type="match status" value="2"/>
</dbReference>
<dbReference type="Gene3D" id="6.20.50.160">
    <property type="match status" value="1"/>
</dbReference>
<dbReference type="InterPro" id="IPR002890">
    <property type="entry name" value="MG2"/>
</dbReference>